<dbReference type="STRING" id="691883.A0A058ZBL1"/>
<dbReference type="Gene3D" id="3.30.2020.30">
    <property type="match status" value="1"/>
</dbReference>
<evidence type="ECO:0000256" key="5">
    <source>
        <dbReference type="ARBA" id="ARBA00023002"/>
    </source>
</evidence>
<evidence type="ECO:0000256" key="1">
    <source>
        <dbReference type="ARBA" id="ARBA00001954"/>
    </source>
</evidence>
<dbReference type="GO" id="GO:0046872">
    <property type="term" value="F:metal ion binding"/>
    <property type="evidence" value="ECO:0007669"/>
    <property type="project" value="UniProtKB-KW"/>
</dbReference>
<reference evidence="8" key="1">
    <citation type="submission" date="2013-04" db="EMBL/GenBank/DDBJ databases">
        <title>The Genome Sequence of Fonticula alba ATCC 38817.</title>
        <authorList>
            <consortium name="The Broad Institute Genomics Platform"/>
            <person name="Russ C."/>
            <person name="Cuomo C."/>
            <person name="Burger G."/>
            <person name="Gray M.W."/>
            <person name="Holland P.W.H."/>
            <person name="King N."/>
            <person name="Lang F.B.F."/>
            <person name="Roger A.J."/>
            <person name="Ruiz-Trillo I."/>
            <person name="Brown M."/>
            <person name="Walker B."/>
            <person name="Young S."/>
            <person name="Zeng Q."/>
            <person name="Gargeya S."/>
            <person name="Fitzgerald M."/>
            <person name="Haas B."/>
            <person name="Abouelleil A."/>
            <person name="Allen A.W."/>
            <person name="Alvarado L."/>
            <person name="Arachchi H.M."/>
            <person name="Berlin A.M."/>
            <person name="Chapman S.B."/>
            <person name="Gainer-Dewar J."/>
            <person name="Goldberg J."/>
            <person name="Griggs A."/>
            <person name="Gujja S."/>
            <person name="Hansen M."/>
            <person name="Howarth C."/>
            <person name="Imamovic A."/>
            <person name="Ireland A."/>
            <person name="Larimer J."/>
            <person name="McCowan C."/>
            <person name="Murphy C."/>
            <person name="Pearson M."/>
            <person name="Poon T.W."/>
            <person name="Priest M."/>
            <person name="Roberts A."/>
            <person name="Saif S."/>
            <person name="Shea T."/>
            <person name="Sisk P."/>
            <person name="Sykes S."/>
            <person name="Wortman J."/>
            <person name="Nusbaum C."/>
            <person name="Birren B."/>
        </authorList>
    </citation>
    <scope>NUCLEOTIDE SEQUENCE [LARGE SCALE GENOMIC DNA]</scope>
    <source>
        <strain evidence="8">ATCC 38817</strain>
    </source>
</reference>
<keyword evidence="6" id="KW-0408">Iron</keyword>
<feature type="domain" description="Gamma-butyrobetaine hydroxylase-like N-terminal" evidence="7">
    <location>
        <begin position="92"/>
        <end position="179"/>
    </location>
</feature>
<dbReference type="AlphaFoldDB" id="A0A058ZBL1"/>
<dbReference type="InterPro" id="IPR010376">
    <property type="entry name" value="GBBH-like_N"/>
</dbReference>
<comment type="cofactor">
    <cofactor evidence="1">
        <name>Fe(2+)</name>
        <dbReference type="ChEBI" id="CHEBI:29033"/>
    </cofactor>
</comment>
<evidence type="ECO:0000313" key="9">
    <source>
        <dbReference type="Proteomes" id="UP000030693"/>
    </source>
</evidence>
<evidence type="ECO:0000256" key="2">
    <source>
        <dbReference type="ARBA" id="ARBA00008654"/>
    </source>
</evidence>
<evidence type="ECO:0000259" key="7">
    <source>
        <dbReference type="Pfam" id="PF06155"/>
    </source>
</evidence>
<dbReference type="GO" id="GO:0051213">
    <property type="term" value="F:dioxygenase activity"/>
    <property type="evidence" value="ECO:0007669"/>
    <property type="project" value="UniProtKB-KW"/>
</dbReference>
<dbReference type="EMBL" id="KB932203">
    <property type="protein sequence ID" value="KCV71308.1"/>
    <property type="molecule type" value="Genomic_DNA"/>
</dbReference>
<proteinExistence type="inferred from homology"/>
<dbReference type="RefSeq" id="XP_009494431.1">
    <property type="nucleotide sequence ID" value="XM_009496156.1"/>
</dbReference>
<evidence type="ECO:0000256" key="3">
    <source>
        <dbReference type="ARBA" id="ARBA00022723"/>
    </source>
</evidence>
<dbReference type="Proteomes" id="UP000030693">
    <property type="component" value="Unassembled WGS sequence"/>
</dbReference>
<organism evidence="8">
    <name type="scientific">Fonticula alba</name>
    <name type="common">Slime mold</name>
    <dbReference type="NCBI Taxonomy" id="691883"/>
    <lineage>
        <taxon>Eukaryota</taxon>
        <taxon>Rotosphaerida</taxon>
        <taxon>Fonticulaceae</taxon>
        <taxon>Fonticula</taxon>
    </lineage>
</organism>
<comment type="similarity">
    <text evidence="2">Belongs to the gamma-BBH/TMLD family.</text>
</comment>
<keyword evidence="4" id="KW-0223">Dioxygenase</keyword>
<dbReference type="InterPro" id="IPR038492">
    <property type="entry name" value="GBBH-like_N_sf"/>
</dbReference>
<accession>A0A058ZBL1</accession>
<dbReference type="OrthoDB" id="408743at2759"/>
<dbReference type="Pfam" id="PF06155">
    <property type="entry name" value="GBBH-like_N"/>
    <property type="match status" value="1"/>
</dbReference>
<sequence>MSFVGRTCAGLGRSFASARAATTTAAAIGTLPRHVTRSLATLAPRPLAPGVTFPGATRPMARLASPHGMAHFSTSSGPVQAQATGAPAITTEPTAVSVRFADGSTSSFHHIWLRDHCLCPACLHPETLQRTVDTFSLAPEQLQAASIRLVPPTGDAPAQMEITWAGSDAHVSLFPLAWLQTHAYDQRATNYQRDLITDKCVHHRPAPCLF</sequence>
<gene>
    <name evidence="8" type="ORF">H696_02254</name>
</gene>
<keyword evidence="5" id="KW-0560">Oxidoreductase</keyword>
<name>A0A058ZBL1_FONAL</name>
<keyword evidence="3" id="KW-0479">Metal-binding</keyword>
<evidence type="ECO:0000256" key="4">
    <source>
        <dbReference type="ARBA" id="ARBA00022964"/>
    </source>
</evidence>
<protein>
    <recommendedName>
        <fullName evidence="7">Gamma-butyrobetaine hydroxylase-like N-terminal domain-containing protein</fullName>
    </recommendedName>
</protein>
<dbReference type="GeneID" id="20526979"/>
<evidence type="ECO:0000313" key="8">
    <source>
        <dbReference type="EMBL" id="KCV71308.1"/>
    </source>
</evidence>
<evidence type="ECO:0000256" key="6">
    <source>
        <dbReference type="ARBA" id="ARBA00023004"/>
    </source>
</evidence>
<dbReference type="FunFam" id="3.30.2020.30:FF:000002">
    <property type="entry name" value="Putative gamma-butyrobetaine dioxygenase"/>
    <property type="match status" value="1"/>
</dbReference>
<keyword evidence="9" id="KW-1185">Reference proteome</keyword>